<dbReference type="CDD" id="cd02979">
    <property type="entry name" value="PHOX_C"/>
    <property type="match status" value="1"/>
</dbReference>
<evidence type="ECO:0008006" key="10">
    <source>
        <dbReference type="Google" id="ProtNLM"/>
    </source>
</evidence>
<feature type="domain" description="FAD-binding" evidence="6">
    <location>
        <begin position="9"/>
        <end position="353"/>
    </location>
</feature>
<dbReference type="SUPFAM" id="SSF52833">
    <property type="entry name" value="Thioredoxin-like"/>
    <property type="match status" value="1"/>
</dbReference>
<evidence type="ECO:0000259" key="6">
    <source>
        <dbReference type="Pfam" id="PF01494"/>
    </source>
</evidence>
<evidence type="ECO:0000256" key="4">
    <source>
        <dbReference type="ARBA" id="ARBA00022827"/>
    </source>
</evidence>
<dbReference type="Gene3D" id="3.50.50.60">
    <property type="entry name" value="FAD/NAD(P)-binding domain"/>
    <property type="match status" value="1"/>
</dbReference>
<keyword evidence="9" id="KW-1185">Reference proteome</keyword>
<dbReference type="Proteomes" id="UP000559256">
    <property type="component" value="Unassembled WGS sequence"/>
</dbReference>
<evidence type="ECO:0000259" key="7">
    <source>
        <dbReference type="Pfam" id="PF07976"/>
    </source>
</evidence>
<dbReference type="OrthoDB" id="1716816at2759"/>
<keyword evidence="4" id="KW-0274">FAD</keyword>
<evidence type="ECO:0000313" key="9">
    <source>
        <dbReference type="Proteomes" id="UP000559256"/>
    </source>
</evidence>
<evidence type="ECO:0000256" key="1">
    <source>
        <dbReference type="ARBA" id="ARBA00001974"/>
    </source>
</evidence>
<name>A0A8H5C3J3_9AGAR</name>
<evidence type="ECO:0000256" key="5">
    <source>
        <dbReference type="ARBA" id="ARBA00023002"/>
    </source>
</evidence>
<dbReference type="InterPro" id="IPR002938">
    <property type="entry name" value="FAD-bd"/>
</dbReference>
<dbReference type="InterPro" id="IPR036249">
    <property type="entry name" value="Thioredoxin-like_sf"/>
</dbReference>
<dbReference type="Gene3D" id="3.40.30.20">
    <property type="match status" value="1"/>
</dbReference>
<accession>A0A8H5C3J3</accession>
<comment type="cofactor">
    <cofactor evidence="1">
        <name>FAD</name>
        <dbReference type="ChEBI" id="CHEBI:57692"/>
    </cofactor>
</comment>
<dbReference type="Pfam" id="PF07976">
    <property type="entry name" value="Phe_hydrox_dim"/>
    <property type="match status" value="1"/>
</dbReference>
<evidence type="ECO:0000313" key="8">
    <source>
        <dbReference type="EMBL" id="KAF5334575.1"/>
    </source>
</evidence>
<comment type="caution">
    <text evidence="8">The sequence shown here is derived from an EMBL/GenBank/DDBJ whole genome shotgun (WGS) entry which is preliminary data.</text>
</comment>
<comment type="similarity">
    <text evidence="2">Belongs to the PheA/TfdB FAD monooxygenase family.</text>
</comment>
<keyword evidence="3" id="KW-0285">Flavoprotein</keyword>
<protein>
    <recommendedName>
        <fullName evidence="10">Phenol 2-monooxygenase</fullName>
    </recommendedName>
</protein>
<proteinExistence type="inferred from homology"/>
<dbReference type="AlphaFoldDB" id="A0A8H5C3J3"/>
<dbReference type="Pfam" id="PF01494">
    <property type="entry name" value="FAD_binding_3"/>
    <property type="match status" value="1"/>
</dbReference>
<organism evidence="8 9">
    <name type="scientific">Tetrapyrgos nigripes</name>
    <dbReference type="NCBI Taxonomy" id="182062"/>
    <lineage>
        <taxon>Eukaryota</taxon>
        <taxon>Fungi</taxon>
        <taxon>Dikarya</taxon>
        <taxon>Basidiomycota</taxon>
        <taxon>Agaricomycotina</taxon>
        <taxon>Agaricomycetes</taxon>
        <taxon>Agaricomycetidae</taxon>
        <taxon>Agaricales</taxon>
        <taxon>Marasmiineae</taxon>
        <taxon>Marasmiaceae</taxon>
        <taxon>Tetrapyrgos</taxon>
    </lineage>
</organism>
<dbReference type="InterPro" id="IPR050641">
    <property type="entry name" value="RIFMO-like"/>
</dbReference>
<dbReference type="EMBL" id="JAACJM010000257">
    <property type="protein sequence ID" value="KAF5334575.1"/>
    <property type="molecule type" value="Genomic_DNA"/>
</dbReference>
<dbReference type="SUPFAM" id="SSF54373">
    <property type="entry name" value="FAD-linked reductases, C-terminal domain"/>
    <property type="match status" value="1"/>
</dbReference>
<sequence length="587" mass="65440">MESSQTSFVDVLVVGAGPSGSMLAYSLLKAGVSARIIDKREAPVDRGHADALQPRVLEVLRSHGLIEKALKRGNKINTTSIWHPGADGKIELTNHQGAHEALFTDELPNFGATVERPFSPYSLTIDENTADDVDEYPVTVQIRNDSDDAQEETIRAKYVVGADGAHSYIRKTLGISTAGDHTERYWGVIDFVPDTNFPDIRATSQVHSDTGFCLIVPREDDMVRLYIPLDEHSQYVNTETKKVNIDSVNPDDLLKIAKRAFEPYYMNANEGYHWWTVYVVGQRVADNFSVLNRVFLVGDSCHSHSPKAGQGMNAGINDSHNLAWKLTYVLRKWANPKLLDTYEMERRQFALDLIFFDKKYVAMFESMAKSGKGIDPVLHAKMVQAFGLFKNGIGIHYGHSMIVSNDHQYLAANVVIGKRFPPELVLIARDDKVVQIHDILPSDTRFKVLIFTGDLYEGGKREVLKALGERLLKGKLSMERSYPGRNTIETMKMVDTFTIVKGSKGEVNYKDVPQSLWTHWTRVFIDDIDITGEFGGKAYANLGIGDEGAIVVVRPDGYVGMVTSLSDAEGVLGYFTPWEVPMGIKTA</sequence>
<dbReference type="PANTHER" id="PTHR43004:SF19">
    <property type="entry name" value="BINDING MONOOXYGENASE, PUTATIVE (JCVI)-RELATED"/>
    <property type="match status" value="1"/>
</dbReference>
<evidence type="ECO:0000256" key="2">
    <source>
        <dbReference type="ARBA" id="ARBA00007801"/>
    </source>
</evidence>
<dbReference type="InterPro" id="IPR012941">
    <property type="entry name" value="Phe_hydrox_C_dim_dom"/>
</dbReference>
<keyword evidence="5" id="KW-0560">Oxidoreductase</keyword>
<dbReference type="InterPro" id="IPR036188">
    <property type="entry name" value="FAD/NAD-bd_sf"/>
</dbReference>
<feature type="domain" description="Phenol hydroxylase-like C-terminal dimerisation" evidence="7">
    <location>
        <begin position="395"/>
        <end position="576"/>
    </location>
</feature>
<evidence type="ECO:0000256" key="3">
    <source>
        <dbReference type="ARBA" id="ARBA00022630"/>
    </source>
</evidence>
<dbReference type="Gene3D" id="3.30.9.10">
    <property type="entry name" value="D-Amino Acid Oxidase, subunit A, domain 2"/>
    <property type="match status" value="1"/>
</dbReference>
<reference evidence="8 9" key="1">
    <citation type="journal article" date="2020" name="ISME J.">
        <title>Uncovering the hidden diversity of litter-decomposition mechanisms in mushroom-forming fungi.</title>
        <authorList>
            <person name="Floudas D."/>
            <person name="Bentzer J."/>
            <person name="Ahren D."/>
            <person name="Johansson T."/>
            <person name="Persson P."/>
            <person name="Tunlid A."/>
        </authorList>
    </citation>
    <scope>NUCLEOTIDE SEQUENCE [LARGE SCALE GENOMIC DNA]</scope>
    <source>
        <strain evidence="8 9">CBS 291.85</strain>
    </source>
</reference>
<dbReference type="InterPro" id="IPR038220">
    <property type="entry name" value="PHOX_C_sf"/>
</dbReference>
<dbReference type="GO" id="GO:0016709">
    <property type="term" value="F:oxidoreductase activity, acting on paired donors, with incorporation or reduction of molecular oxygen, NAD(P)H as one donor, and incorporation of one atom of oxygen"/>
    <property type="evidence" value="ECO:0007669"/>
    <property type="project" value="UniProtKB-ARBA"/>
</dbReference>
<dbReference type="PANTHER" id="PTHR43004">
    <property type="entry name" value="TRK SYSTEM POTASSIUM UPTAKE PROTEIN"/>
    <property type="match status" value="1"/>
</dbReference>
<gene>
    <name evidence="8" type="ORF">D9758_018362</name>
</gene>
<dbReference type="SUPFAM" id="SSF51905">
    <property type="entry name" value="FAD/NAD(P)-binding domain"/>
    <property type="match status" value="1"/>
</dbReference>
<dbReference type="PRINTS" id="PR00420">
    <property type="entry name" value="RNGMNOXGNASE"/>
</dbReference>
<dbReference type="GO" id="GO:0071949">
    <property type="term" value="F:FAD binding"/>
    <property type="evidence" value="ECO:0007669"/>
    <property type="project" value="InterPro"/>
</dbReference>